<dbReference type="RefSeq" id="XP_009037842.1">
    <property type="nucleotide sequence ID" value="XM_009039594.1"/>
</dbReference>
<reference evidence="3 4" key="1">
    <citation type="journal article" date="2011" name="Proc. Natl. Acad. Sci. U.S.A.">
        <title>Niche of harmful alga Aureococcus anophagefferens revealed through ecogenomics.</title>
        <authorList>
            <person name="Gobler C.J."/>
            <person name="Berry D.L."/>
            <person name="Dyhrman S.T."/>
            <person name="Wilhelm S.W."/>
            <person name="Salamov A."/>
            <person name="Lobanov A.V."/>
            <person name="Zhang Y."/>
            <person name="Collier J.L."/>
            <person name="Wurch L.L."/>
            <person name="Kustka A.B."/>
            <person name="Dill B.D."/>
            <person name="Shah M."/>
            <person name="VerBerkmoes N.C."/>
            <person name="Kuo A."/>
            <person name="Terry A."/>
            <person name="Pangilinan J."/>
            <person name="Lindquist E.A."/>
            <person name="Lucas S."/>
            <person name="Paulsen I.T."/>
            <person name="Hattenrath-Lehmann T.K."/>
            <person name="Talmage S.C."/>
            <person name="Walker E.A."/>
            <person name="Koch F."/>
            <person name="Burson A.M."/>
            <person name="Marcoval M.A."/>
            <person name="Tang Y.Z."/>
            <person name="Lecleir G.R."/>
            <person name="Coyne K.J."/>
            <person name="Berg G.M."/>
            <person name="Bertrand E.M."/>
            <person name="Saito M.A."/>
            <person name="Gladyshev V.N."/>
            <person name="Grigoriev I.V."/>
        </authorList>
    </citation>
    <scope>NUCLEOTIDE SEQUENCE [LARGE SCALE GENOMIC DNA]</scope>
    <source>
        <strain evidence="4">CCMP 1984</strain>
    </source>
</reference>
<evidence type="ECO:0000256" key="2">
    <source>
        <dbReference type="SAM" id="Phobius"/>
    </source>
</evidence>
<accession>F0YBX8</accession>
<dbReference type="EMBL" id="GL833131">
    <property type="protein sequence ID" value="EGB07205.1"/>
    <property type="molecule type" value="Genomic_DNA"/>
</dbReference>
<keyword evidence="2" id="KW-0812">Transmembrane</keyword>
<feature type="region of interest" description="Disordered" evidence="1">
    <location>
        <begin position="632"/>
        <end position="653"/>
    </location>
</feature>
<feature type="compositionally biased region" description="Low complexity" evidence="1">
    <location>
        <begin position="486"/>
        <end position="526"/>
    </location>
</feature>
<dbReference type="PANTHER" id="PTHR40637:SF1">
    <property type="entry name" value="ESSS SUBUNIT OF NADH:UBIQUINONE OXIDOREDUCTASE (COMPLEX I) PROTEIN"/>
    <property type="match status" value="1"/>
</dbReference>
<organism evidence="4">
    <name type="scientific">Aureococcus anophagefferens</name>
    <name type="common">Harmful bloom alga</name>
    <dbReference type="NCBI Taxonomy" id="44056"/>
    <lineage>
        <taxon>Eukaryota</taxon>
        <taxon>Sar</taxon>
        <taxon>Stramenopiles</taxon>
        <taxon>Ochrophyta</taxon>
        <taxon>Pelagophyceae</taxon>
        <taxon>Pelagomonadales</taxon>
        <taxon>Pelagomonadaceae</taxon>
        <taxon>Aureococcus</taxon>
    </lineage>
</organism>
<evidence type="ECO:0000313" key="3">
    <source>
        <dbReference type="EMBL" id="EGB07205.1"/>
    </source>
</evidence>
<dbReference type="InParanoid" id="F0YBX8"/>
<feature type="compositionally biased region" description="Low complexity" evidence="1">
    <location>
        <begin position="218"/>
        <end position="227"/>
    </location>
</feature>
<feature type="compositionally biased region" description="Basic residues" evidence="1">
    <location>
        <begin position="228"/>
        <end position="246"/>
    </location>
</feature>
<feature type="region of interest" description="Disordered" evidence="1">
    <location>
        <begin position="188"/>
        <end position="260"/>
    </location>
</feature>
<dbReference type="KEGG" id="aaf:AURANDRAFT_64839"/>
<dbReference type="OrthoDB" id="188299at2759"/>
<dbReference type="AlphaFoldDB" id="F0YBX8"/>
<feature type="transmembrane region" description="Helical" evidence="2">
    <location>
        <begin position="913"/>
        <end position="932"/>
    </location>
</feature>
<feature type="transmembrane region" description="Helical" evidence="2">
    <location>
        <begin position="938"/>
        <end position="960"/>
    </location>
</feature>
<protein>
    <recommendedName>
        <fullName evidence="5">NADH-ubiquinone oxidoreductase ESSS subunit</fullName>
    </recommendedName>
</protein>
<evidence type="ECO:0000313" key="4">
    <source>
        <dbReference type="Proteomes" id="UP000002729"/>
    </source>
</evidence>
<keyword evidence="4" id="KW-1185">Reference proteome</keyword>
<name>F0YBX8_AURAN</name>
<gene>
    <name evidence="3" type="ORF">AURANDRAFT_64839</name>
</gene>
<dbReference type="GeneID" id="20225034"/>
<proteinExistence type="predicted"/>
<keyword evidence="2" id="KW-1133">Transmembrane helix</keyword>
<feature type="region of interest" description="Disordered" evidence="1">
    <location>
        <begin position="560"/>
        <end position="593"/>
    </location>
</feature>
<feature type="transmembrane region" description="Helical" evidence="2">
    <location>
        <begin position="826"/>
        <end position="843"/>
    </location>
</feature>
<evidence type="ECO:0000256" key="1">
    <source>
        <dbReference type="SAM" id="MobiDB-lite"/>
    </source>
</evidence>
<feature type="region of interest" description="Disordered" evidence="1">
    <location>
        <begin position="466"/>
        <end position="540"/>
    </location>
</feature>
<dbReference type="Proteomes" id="UP000002729">
    <property type="component" value="Unassembled WGS sequence"/>
</dbReference>
<dbReference type="PANTHER" id="PTHR40637">
    <property type="entry name" value="ESSS SUBUNIT OF NADH:UBIQUINONE OXIDOREDUCTASE (COMPLEX I) PROTEIN"/>
    <property type="match status" value="1"/>
</dbReference>
<keyword evidence="2" id="KW-0472">Membrane</keyword>
<sequence length="1245" mass="133745">MPARPKTATLMMRMMLAQRTGRELAEEERPSGVEHVTETSCAIFAQSLAPALRGRAWVAFECDDGAAGDWSHFSMPHDAERYARCRRRCAAAIQELFRRAGLADETFAEATTRWGGRPGLPAPVFANDVRDERPRLGALEIYFVVAADASPGAELRTVLLHSKLNSSLWPNTRVVVRKLVNALGVLTYEPPRAPKTPDGDDIDDDDAPATPTSPPASPGGTPASPSRAFRRRAGAPSPKKRPHRAPLPRSHAGGGRRAKEPCEACGQCRYRERYTVVERFNKCEGGTHSACHAHGWPEASLKLARDAGHGLTRWTARKIGDCCALRCATPFCNHLYVREANHARSCLPSPCARARPLDDLAAPSPRARRPASSPCDYMTSEYCLATRHTVQYGSHAPAKRVRVAVVVRFPQPFAPGPDLRDGSSALDGAPSLARSQGDDGGFLSLARSQGDDGFLSIQRSTSDAGFLSLPRSEAPAGDGDDERTRASAASQALLAAPDDASSKPPSLPPRSSFLPSPAQLAAARAAAARDDASAPRGDASAASAAAPAAAAARDDASVASGLAPSVAPSARTPERRPSWDASRSPPARRTRLLSTRARVVVVVSPLGDPRTGERSRGHYEDGLETGLDARWAEPRRGPKPAWEKSHGKGHAEPMRVDIAGPASQYGCLAARPPDRAHAKISRCRAWVPREWNEIRRPALPSYDCKAFGAPPDVEPAITFTAQPPAPGQHPSQFVGFLDVAAGGRTYEVSIRSTSGAASRSYVLVQPSTPLAFAATGPACLCVTLARSASLQRSNSNSSMGTMGGGGEPGTLFGEKPGHKMEGWEPIIYSCYGASAVLLIVGLWNKPTTSINAWAKDEANARLKLKREGEDVEYGTHYNSKAAKFAFAKEGVGARGARRADPSMTRLRGGARPGGGAFAVTMFCGSLVFIVNSEHSLEMFTSAIFMLACLAAVWYALLWAADLRTEARRDEITLHHQTVERASNNIIELTPAASEAAEAGAAADAWHTTLRVIEEETATRGRLLGHQIAHQRAVLRVAWTFLAGGEAEADVAPAGEDDEAFAAVPGKPSGWTIHRNPRRPGSTYVFPHILEAWTWIARSDGVPEKLLLRTTLFGLEAAQQAVEADAAARADAKRLAEEARELLREHRWNWADPIKTALSWTRLGRAVEKRELASAVAKDRAELARCSSGREIALDGETFVVGKIGDYRFERQDLVRPTPGPAAAQLLGRVLPMFAPPPPRGRFTAW</sequence>
<evidence type="ECO:0008006" key="5">
    <source>
        <dbReference type="Google" id="ProtNLM"/>
    </source>
</evidence>
<feature type="region of interest" description="Disordered" evidence="1">
    <location>
        <begin position="414"/>
        <end position="442"/>
    </location>
</feature>